<keyword evidence="1 2" id="KW-0663">Pyridoxal phosphate</keyword>
<comment type="cofactor">
    <cofactor evidence="3">
        <name>pyridoxal 5'-phosphate</name>
        <dbReference type="ChEBI" id="CHEBI:597326"/>
    </cofactor>
</comment>
<protein>
    <recommendedName>
        <fullName evidence="2">Pyridoxal phosphate homeostasis protein</fullName>
        <shortName evidence="2">PLP homeostasis protein</shortName>
    </recommendedName>
</protein>
<evidence type="ECO:0000256" key="2">
    <source>
        <dbReference type="HAMAP-Rule" id="MF_02087"/>
    </source>
</evidence>
<dbReference type="HAMAP" id="MF_02087">
    <property type="entry name" value="PLP_homeostasis"/>
    <property type="match status" value="1"/>
</dbReference>
<evidence type="ECO:0000313" key="7">
    <source>
        <dbReference type="Proteomes" id="UP000538666"/>
    </source>
</evidence>
<dbReference type="Pfam" id="PF01168">
    <property type="entry name" value="Ala_racemase_N"/>
    <property type="match status" value="1"/>
</dbReference>
<dbReference type="PANTHER" id="PTHR10146">
    <property type="entry name" value="PROLINE SYNTHETASE CO-TRANSCRIBED BACTERIAL HOMOLOG PROTEIN"/>
    <property type="match status" value="1"/>
</dbReference>
<dbReference type="EMBL" id="JACHEK010000009">
    <property type="protein sequence ID" value="MBB6146385.1"/>
    <property type="molecule type" value="Genomic_DNA"/>
</dbReference>
<dbReference type="Proteomes" id="UP000538666">
    <property type="component" value="Unassembled WGS sequence"/>
</dbReference>
<evidence type="ECO:0000256" key="3">
    <source>
        <dbReference type="PIRSR" id="PIRSR004848-1"/>
    </source>
</evidence>
<comment type="caution">
    <text evidence="6">The sequence shown here is derived from an EMBL/GenBank/DDBJ whole genome shotgun (WGS) entry which is preliminary data.</text>
</comment>
<evidence type="ECO:0000256" key="4">
    <source>
        <dbReference type="RuleBase" id="RU004514"/>
    </source>
</evidence>
<dbReference type="FunFam" id="3.20.20.10:FF:000018">
    <property type="entry name" value="Pyridoxal phosphate homeostasis protein"/>
    <property type="match status" value="1"/>
</dbReference>
<dbReference type="CDD" id="cd00635">
    <property type="entry name" value="PLPDE_III_YBL036c_like"/>
    <property type="match status" value="1"/>
</dbReference>
<dbReference type="AlphaFoldDB" id="A0A841K0A7"/>
<evidence type="ECO:0000256" key="1">
    <source>
        <dbReference type="ARBA" id="ARBA00022898"/>
    </source>
</evidence>
<evidence type="ECO:0000313" key="6">
    <source>
        <dbReference type="EMBL" id="MBB6146385.1"/>
    </source>
</evidence>
<gene>
    <name evidence="6" type="ORF">HNQ77_004357</name>
</gene>
<comment type="similarity">
    <text evidence="2 4">Belongs to the pyridoxal phosphate-binding protein YggS/PROSC family.</text>
</comment>
<feature type="modified residue" description="N6-(pyridoxal phosphate)lysine" evidence="2 3">
    <location>
        <position position="36"/>
    </location>
</feature>
<accession>A0A841K0A7</accession>
<organism evidence="6 7">
    <name type="scientific">Silvibacterium bohemicum</name>
    <dbReference type="NCBI Taxonomy" id="1577686"/>
    <lineage>
        <taxon>Bacteria</taxon>
        <taxon>Pseudomonadati</taxon>
        <taxon>Acidobacteriota</taxon>
        <taxon>Terriglobia</taxon>
        <taxon>Terriglobales</taxon>
        <taxon>Acidobacteriaceae</taxon>
        <taxon>Silvibacterium</taxon>
    </lineage>
</organism>
<dbReference type="Gene3D" id="3.20.20.10">
    <property type="entry name" value="Alanine racemase"/>
    <property type="match status" value="1"/>
</dbReference>
<feature type="domain" description="Alanine racemase N-terminal" evidence="5">
    <location>
        <begin position="13"/>
        <end position="240"/>
    </location>
</feature>
<dbReference type="RefSeq" id="WP_156185792.1">
    <property type="nucleotide sequence ID" value="NZ_JACHEK010000009.1"/>
</dbReference>
<sequence>MTNFRERLAVVEDQIDAACKRAGRPRGEVRLMAVSKTHPASAIVEAAQAGITLFGENRVQEFERKSTELTASGIGIRAAASETGIEVHLIGHLQSNKAAKAAQIFSAVDTVDSIRLAERLNEAAMRQNSKLSALLEIKLSAEESKTGLDPEGEELRELLDHASDWAHLKIRGLMTVPPLDDNLETARQCFRQLRELRDALAHRHTGLNLSELSMGMSGDFETGIEEGSTLIRIGTALFGKREVRA</sequence>
<dbReference type="SUPFAM" id="SSF51419">
    <property type="entry name" value="PLP-binding barrel"/>
    <property type="match status" value="1"/>
</dbReference>
<dbReference type="OrthoDB" id="9804072at2"/>
<keyword evidence="7" id="KW-1185">Reference proteome</keyword>
<proteinExistence type="inferred from homology"/>
<dbReference type="InterPro" id="IPR001608">
    <property type="entry name" value="Ala_racemase_N"/>
</dbReference>
<dbReference type="PANTHER" id="PTHR10146:SF14">
    <property type="entry name" value="PYRIDOXAL PHOSPHATE HOMEOSTASIS PROTEIN"/>
    <property type="match status" value="1"/>
</dbReference>
<comment type="function">
    <text evidence="2">Pyridoxal 5'-phosphate (PLP)-binding protein, which is involved in PLP homeostasis.</text>
</comment>
<dbReference type="GO" id="GO:0030170">
    <property type="term" value="F:pyridoxal phosphate binding"/>
    <property type="evidence" value="ECO:0007669"/>
    <property type="project" value="UniProtKB-UniRule"/>
</dbReference>
<dbReference type="NCBIfam" id="TIGR00044">
    <property type="entry name" value="YggS family pyridoxal phosphate-dependent enzyme"/>
    <property type="match status" value="1"/>
</dbReference>
<name>A0A841K0A7_9BACT</name>
<dbReference type="PIRSF" id="PIRSF004848">
    <property type="entry name" value="YBL036c_PLPDEIII"/>
    <property type="match status" value="1"/>
</dbReference>
<evidence type="ECO:0000259" key="5">
    <source>
        <dbReference type="Pfam" id="PF01168"/>
    </source>
</evidence>
<dbReference type="InterPro" id="IPR029066">
    <property type="entry name" value="PLP-binding_barrel"/>
</dbReference>
<dbReference type="InterPro" id="IPR011078">
    <property type="entry name" value="PyrdxlP_homeostasis"/>
</dbReference>
<reference evidence="6 7" key="1">
    <citation type="submission" date="2020-08" db="EMBL/GenBank/DDBJ databases">
        <title>Genomic Encyclopedia of Type Strains, Phase IV (KMG-IV): sequencing the most valuable type-strain genomes for metagenomic binning, comparative biology and taxonomic classification.</title>
        <authorList>
            <person name="Goeker M."/>
        </authorList>
    </citation>
    <scope>NUCLEOTIDE SEQUENCE [LARGE SCALE GENOMIC DNA]</scope>
    <source>
        <strain evidence="6 7">DSM 103733</strain>
    </source>
</reference>